<proteinExistence type="predicted"/>
<evidence type="ECO:0000313" key="1">
    <source>
        <dbReference type="EMBL" id="KHJ91356.1"/>
    </source>
</evidence>
<dbReference type="Proteomes" id="UP000053660">
    <property type="component" value="Unassembled WGS sequence"/>
</dbReference>
<reference evidence="1 2" key="1">
    <citation type="submission" date="2014-03" db="EMBL/GenBank/DDBJ databases">
        <title>Draft genome of the hookworm Oesophagostomum dentatum.</title>
        <authorList>
            <person name="Mitreva M."/>
        </authorList>
    </citation>
    <scope>NUCLEOTIDE SEQUENCE [LARGE SCALE GENOMIC DNA]</scope>
    <source>
        <strain evidence="1 2">OD-Hann</strain>
    </source>
</reference>
<dbReference type="AlphaFoldDB" id="A0A0B1T5D7"/>
<gene>
    <name evidence="1" type="ORF">OESDEN_08783</name>
</gene>
<dbReference type="EMBL" id="KN552131">
    <property type="protein sequence ID" value="KHJ91356.1"/>
    <property type="molecule type" value="Genomic_DNA"/>
</dbReference>
<evidence type="ECO:0000313" key="2">
    <source>
        <dbReference type="Proteomes" id="UP000053660"/>
    </source>
</evidence>
<dbReference type="PANTHER" id="PTHR36938">
    <property type="entry name" value="PROTEIN CBG26935"/>
    <property type="match status" value="1"/>
</dbReference>
<protein>
    <submittedName>
        <fullName evidence="1">Uncharacterized protein</fullName>
    </submittedName>
</protein>
<dbReference type="OrthoDB" id="5802447at2759"/>
<accession>A0A0B1T5D7</accession>
<organism evidence="1 2">
    <name type="scientific">Oesophagostomum dentatum</name>
    <name type="common">Nodular worm</name>
    <dbReference type="NCBI Taxonomy" id="61180"/>
    <lineage>
        <taxon>Eukaryota</taxon>
        <taxon>Metazoa</taxon>
        <taxon>Ecdysozoa</taxon>
        <taxon>Nematoda</taxon>
        <taxon>Chromadorea</taxon>
        <taxon>Rhabditida</taxon>
        <taxon>Rhabditina</taxon>
        <taxon>Rhabditomorpha</taxon>
        <taxon>Strongyloidea</taxon>
        <taxon>Strongylidae</taxon>
        <taxon>Oesophagostomum</taxon>
    </lineage>
</organism>
<sequence length="167" mass="18361">MKSYFHSCMPSAACESGTVCTSGVDAGSCCTNPSRKMCPSPSDLNIQCRKIRGVNWCNSDFDCHGKSSMPSFCCPTGCNYNMCLNLGFPPIPHLRRHTTALSSRTDFEECPDPYTLDIQCTARKHTSWCLTDAECPSVNSAHPRKCCTTLCGYNTCLVKYNGKWVVG</sequence>
<keyword evidence="2" id="KW-1185">Reference proteome</keyword>
<name>A0A0B1T5D7_OESDE</name>
<dbReference type="PANTHER" id="PTHR36938:SF2">
    <property type="entry name" value="WAP DOMAIN-CONTAINING PROTEIN"/>
    <property type="match status" value="1"/>
</dbReference>